<dbReference type="PANTHER" id="PTHR30481">
    <property type="entry name" value="DNA ADENINE METHYLASE"/>
    <property type="match status" value="1"/>
</dbReference>
<gene>
    <name evidence="9" type="ORF">JZ786_16210</name>
</gene>
<feature type="binding site" evidence="7">
    <location>
        <position position="20"/>
    </location>
    <ligand>
        <name>S-adenosyl-L-methionine</name>
        <dbReference type="ChEBI" id="CHEBI:59789"/>
    </ligand>
</feature>
<dbReference type="InterPro" id="IPR023095">
    <property type="entry name" value="Ade_MeTrfase_dom_2"/>
</dbReference>
<feature type="binding site" evidence="7">
    <location>
        <position position="24"/>
    </location>
    <ligand>
        <name>S-adenosyl-L-methionine</name>
        <dbReference type="ChEBI" id="CHEBI:59789"/>
    </ligand>
</feature>
<proteinExistence type="inferred from homology"/>
<feature type="binding site" evidence="7">
    <location>
        <position position="191"/>
    </location>
    <ligand>
        <name>S-adenosyl-L-methionine</name>
        <dbReference type="ChEBI" id="CHEBI:59789"/>
    </ligand>
</feature>
<dbReference type="GO" id="GO:0043565">
    <property type="term" value="F:sequence-specific DNA binding"/>
    <property type="evidence" value="ECO:0007669"/>
    <property type="project" value="TreeGrafter"/>
</dbReference>
<evidence type="ECO:0000256" key="1">
    <source>
        <dbReference type="ARBA" id="ARBA00006594"/>
    </source>
</evidence>
<name>A0A9X7VWB8_9BACL</name>
<accession>A0A9X7VWB8</accession>
<dbReference type="InterPro" id="IPR012263">
    <property type="entry name" value="M_m6A_EcoRV"/>
</dbReference>
<dbReference type="Gene3D" id="3.40.50.150">
    <property type="entry name" value="Vaccinia Virus protein VP39"/>
    <property type="match status" value="1"/>
</dbReference>
<dbReference type="SUPFAM" id="SSF53335">
    <property type="entry name" value="S-adenosyl-L-methionine-dependent methyltransferases"/>
    <property type="match status" value="1"/>
</dbReference>
<dbReference type="EC" id="2.1.1.72" evidence="2 8"/>
<dbReference type="InterPro" id="IPR002052">
    <property type="entry name" value="DNA_methylase_N6_adenine_CS"/>
</dbReference>
<dbReference type="GO" id="GO:0009307">
    <property type="term" value="P:DNA restriction-modification system"/>
    <property type="evidence" value="ECO:0007669"/>
    <property type="project" value="InterPro"/>
</dbReference>
<dbReference type="KEGG" id="afx:JZ786_16210"/>
<dbReference type="GO" id="GO:0009007">
    <property type="term" value="F:site-specific DNA-methyltransferase (adenine-specific) activity"/>
    <property type="evidence" value="ECO:0007669"/>
    <property type="project" value="UniProtKB-UniRule"/>
</dbReference>
<feature type="binding site" evidence="7">
    <location>
        <position position="64"/>
    </location>
    <ligand>
        <name>S-adenosyl-L-methionine</name>
        <dbReference type="ChEBI" id="CHEBI:59789"/>
    </ligand>
</feature>
<comment type="similarity">
    <text evidence="1 8">Belongs to the N(4)/N(6)-methyltransferase family.</text>
</comment>
<dbReference type="Proteomes" id="UP000663505">
    <property type="component" value="Chromosome"/>
</dbReference>
<dbReference type="PRINTS" id="PR00505">
    <property type="entry name" value="D12N6MTFRASE"/>
</dbReference>
<evidence type="ECO:0000256" key="4">
    <source>
        <dbReference type="ARBA" id="ARBA00022679"/>
    </source>
</evidence>
<dbReference type="GO" id="GO:0006298">
    <property type="term" value="P:mismatch repair"/>
    <property type="evidence" value="ECO:0007669"/>
    <property type="project" value="TreeGrafter"/>
</dbReference>
<dbReference type="Pfam" id="PF02086">
    <property type="entry name" value="MethyltransfD12"/>
    <property type="match status" value="1"/>
</dbReference>
<dbReference type="InterPro" id="IPR029063">
    <property type="entry name" value="SAM-dependent_MTases_sf"/>
</dbReference>
<evidence type="ECO:0000256" key="8">
    <source>
        <dbReference type="RuleBase" id="RU361257"/>
    </source>
</evidence>
<evidence type="ECO:0000256" key="5">
    <source>
        <dbReference type="ARBA" id="ARBA00022691"/>
    </source>
</evidence>
<evidence type="ECO:0000256" key="7">
    <source>
        <dbReference type="PIRSR" id="PIRSR000398-1"/>
    </source>
</evidence>
<keyword evidence="4 8" id="KW-0808">Transferase</keyword>
<sequence length="286" mass="32646">MSNIWRTTIRSDGMKPFLKWAGNKYRIVNKIRGILPPGKRLIEPFAGSAAVFLNTEYKENFINDRNTDLINVFVTLKQFGPAFIDACKSLFTPEHNVPRVYYEFREEFNATRDLFRKAALFIYLNRHGYNGLCRYNNDGGFNVPFGRYKKPYFPFDEMMMFYHKSQSATFLTEDFETVMQQAQPGDVIYCDPPYVPLSATANFTNYSAGGFGFGEQLRLAKAAREASGRGVPVLISNHQTPFTEEIYQTAQITTFDVQRLISCDSTNRNKATELLALFPALVSSVN</sequence>
<evidence type="ECO:0000313" key="9">
    <source>
        <dbReference type="EMBL" id="QSO46060.1"/>
    </source>
</evidence>
<evidence type="ECO:0000256" key="3">
    <source>
        <dbReference type="ARBA" id="ARBA00022603"/>
    </source>
</evidence>
<reference evidence="9 10" key="1">
    <citation type="submission" date="2021-02" db="EMBL/GenBank/DDBJ databases">
        <title>Alicyclobacillus curvatus sp. nov. and Alicyclobacillus mengziensis sp. nov., two acidophilic bacteria isolated from acid mine drainage.</title>
        <authorList>
            <person name="Huang Y."/>
        </authorList>
    </citation>
    <scope>NUCLEOTIDE SEQUENCE [LARGE SCALE GENOMIC DNA]</scope>
    <source>
        <strain evidence="9 10">S30H14</strain>
    </source>
</reference>
<dbReference type="GO" id="GO:1904047">
    <property type="term" value="F:S-adenosyl-L-methionine binding"/>
    <property type="evidence" value="ECO:0007669"/>
    <property type="project" value="TreeGrafter"/>
</dbReference>
<dbReference type="NCBIfam" id="TIGR00571">
    <property type="entry name" value="dam"/>
    <property type="match status" value="1"/>
</dbReference>
<dbReference type="Gene3D" id="1.10.1020.10">
    <property type="entry name" value="Adenine-specific Methyltransferase, Domain 2"/>
    <property type="match status" value="1"/>
</dbReference>
<dbReference type="InterPro" id="IPR012327">
    <property type="entry name" value="MeTrfase_D12"/>
</dbReference>
<dbReference type="GO" id="GO:0032259">
    <property type="term" value="P:methylation"/>
    <property type="evidence" value="ECO:0007669"/>
    <property type="project" value="UniProtKB-KW"/>
</dbReference>
<evidence type="ECO:0000256" key="2">
    <source>
        <dbReference type="ARBA" id="ARBA00011900"/>
    </source>
</evidence>
<evidence type="ECO:0000313" key="10">
    <source>
        <dbReference type="Proteomes" id="UP000663505"/>
    </source>
</evidence>
<keyword evidence="5 8" id="KW-0949">S-adenosyl-L-methionine</keyword>
<evidence type="ECO:0000256" key="6">
    <source>
        <dbReference type="ARBA" id="ARBA00047942"/>
    </source>
</evidence>
<dbReference type="PANTHER" id="PTHR30481:SF3">
    <property type="entry name" value="DNA ADENINE METHYLASE"/>
    <property type="match status" value="1"/>
</dbReference>
<organism evidence="9 10">
    <name type="scientific">Alicyclobacillus mengziensis</name>
    <dbReference type="NCBI Taxonomy" id="2931921"/>
    <lineage>
        <taxon>Bacteria</taxon>
        <taxon>Bacillati</taxon>
        <taxon>Bacillota</taxon>
        <taxon>Bacilli</taxon>
        <taxon>Bacillales</taxon>
        <taxon>Alicyclobacillaceae</taxon>
        <taxon>Alicyclobacillus</taxon>
    </lineage>
</organism>
<dbReference type="PIRSF" id="PIRSF000398">
    <property type="entry name" value="M_m6A_EcoRV"/>
    <property type="match status" value="1"/>
</dbReference>
<dbReference type="AlphaFoldDB" id="A0A9X7VWB8"/>
<keyword evidence="3 8" id="KW-0489">Methyltransferase</keyword>
<dbReference type="EMBL" id="CP071182">
    <property type="protein sequence ID" value="QSO46060.1"/>
    <property type="molecule type" value="Genomic_DNA"/>
</dbReference>
<dbReference type="PROSITE" id="PS00092">
    <property type="entry name" value="N6_MTASE"/>
    <property type="match status" value="1"/>
</dbReference>
<keyword evidence="10" id="KW-1185">Reference proteome</keyword>
<comment type="catalytic activity">
    <reaction evidence="6 8">
        <text>a 2'-deoxyadenosine in DNA + S-adenosyl-L-methionine = an N(6)-methyl-2'-deoxyadenosine in DNA + S-adenosyl-L-homocysteine + H(+)</text>
        <dbReference type="Rhea" id="RHEA:15197"/>
        <dbReference type="Rhea" id="RHEA-COMP:12418"/>
        <dbReference type="Rhea" id="RHEA-COMP:12419"/>
        <dbReference type="ChEBI" id="CHEBI:15378"/>
        <dbReference type="ChEBI" id="CHEBI:57856"/>
        <dbReference type="ChEBI" id="CHEBI:59789"/>
        <dbReference type="ChEBI" id="CHEBI:90615"/>
        <dbReference type="ChEBI" id="CHEBI:90616"/>
        <dbReference type="EC" id="2.1.1.72"/>
    </reaction>
</comment>
<protein>
    <recommendedName>
        <fullName evidence="2 8">Site-specific DNA-methyltransferase (adenine-specific)</fullName>
        <ecNumber evidence="2 8">2.1.1.72</ecNumber>
    </recommendedName>
</protein>